<dbReference type="PANTHER" id="PTHR10797">
    <property type="entry name" value="CCR4-NOT TRANSCRIPTION COMPLEX SUBUNIT"/>
    <property type="match status" value="1"/>
</dbReference>
<dbReference type="GO" id="GO:0004535">
    <property type="term" value="F:poly(A)-specific ribonuclease activity"/>
    <property type="evidence" value="ECO:0007669"/>
    <property type="project" value="InterPro"/>
</dbReference>
<organism evidence="2 3">
    <name type="scientific">Dendrobium chrysotoxum</name>
    <name type="common">Orchid</name>
    <dbReference type="NCBI Taxonomy" id="161865"/>
    <lineage>
        <taxon>Eukaryota</taxon>
        <taxon>Viridiplantae</taxon>
        <taxon>Streptophyta</taxon>
        <taxon>Embryophyta</taxon>
        <taxon>Tracheophyta</taxon>
        <taxon>Spermatophyta</taxon>
        <taxon>Magnoliopsida</taxon>
        <taxon>Liliopsida</taxon>
        <taxon>Asparagales</taxon>
        <taxon>Orchidaceae</taxon>
        <taxon>Epidendroideae</taxon>
        <taxon>Malaxideae</taxon>
        <taxon>Dendrobiinae</taxon>
        <taxon>Dendrobium</taxon>
    </lineage>
</organism>
<accession>A0AAV7GD62</accession>
<evidence type="ECO:0000313" key="2">
    <source>
        <dbReference type="EMBL" id="KAH0453638.1"/>
    </source>
</evidence>
<comment type="caution">
    <text evidence="2">The sequence shown here is derived from an EMBL/GenBank/DDBJ whole genome shotgun (WGS) entry which is preliminary data.</text>
</comment>
<name>A0AAV7GD62_DENCH</name>
<proteinExistence type="predicted"/>
<dbReference type="InterPro" id="IPR012337">
    <property type="entry name" value="RNaseH-like_sf"/>
</dbReference>
<protein>
    <submittedName>
        <fullName evidence="2">Uncharacterized protein</fullName>
    </submittedName>
</protein>
<dbReference type="EMBL" id="JAGFBR010000016">
    <property type="protein sequence ID" value="KAH0453638.1"/>
    <property type="molecule type" value="Genomic_DNA"/>
</dbReference>
<dbReference type="Gene3D" id="3.30.420.10">
    <property type="entry name" value="Ribonuclease H-like superfamily/Ribonuclease H"/>
    <property type="match status" value="1"/>
</dbReference>
<dbReference type="AlphaFoldDB" id="A0AAV7GD62"/>
<sequence>MKSNEDSKIPRCRSPFDTEFPGSNFRSSKHHTPLSPADRYSLLKLNADVIRPIQVGITVSDGGTSTSTWQFELRHFDLQCHPHAPGSTGLLESSAINLIVS</sequence>
<dbReference type="GO" id="GO:0030014">
    <property type="term" value="C:CCR4-NOT complex"/>
    <property type="evidence" value="ECO:0007669"/>
    <property type="project" value="InterPro"/>
</dbReference>
<feature type="region of interest" description="Disordered" evidence="1">
    <location>
        <begin position="1"/>
        <end position="33"/>
    </location>
</feature>
<keyword evidence="3" id="KW-1185">Reference proteome</keyword>
<gene>
    <name evidence="2" type="ORF">IEQ34_017962</name>
</gene>
<dbReference type="SUPFAM" id="SSF53098">
    <property type="entry name" value="Ribonuclease H-like"/>
    <property type="match status" value="1"/>
</dbReference>
<dbReference type="InterPro" id="IPR036397">
    <property type="entry name" value="RNaseH_sf"/>
</dbReference>
<evidence type="ECO:0000313" key="3">
    <source>
        <dbReference type="Proteomes" id="UP000775213"/>
    </source>
</evidence>
<reference evidence="2 3" key="1">
    <citation type="journal article" date="2021" name="Hortic Res">
        <title>Chromosome-scale assembly of the Dendrobium chrysotoxum genome enhances the understanding of orchid evolution.</title>
        <authorList>
            <person name="Zhang Y."/>
            <person name="Zhang G.Q."/>
            <person name="Zhang D."/>
            <person name="Liu X.D."/>
            <person name="Xu X.Y."/>
            <person name="Sun W.H."/>
            <person name="Yu X."/>
            <person name="Zhu X."/>
            <person name="Wang Z.W."/>
            <person name="Zhao X."/>
            <person name="Zhong W.Y."/>
            <person name="Chen H."/>
            <person name="Yin W.L."/>
            <person name="Huang T."/>
            <person name="Niu S.C."/>
            <person name="Liu Z.J."/>
        </authorList>
    </citation>
    <scope>NUCLEOTIDE SEQUENCE [LARGE SCALE GENOMIC DNA]</scope>
    <source>
        <strain evidence="2">Lindl</strain>
    </source>
</reference>
<dbReference type="InterPro" id="IPR039637">
    <property type="entry name" value="CNOT7/CNOT8/Pop2"/>
</dbReference>
<dbReference type="GO" id="GO:0003676">
    <property type="term" value="F:nucleic acid binding"/>
    <property type="evidence" value="ECO:0007669"/>
    <property type="project" value="InterPro"/>
</dbReference>
<evidence type="ECO:0000256" key="1">
    <source>
        <dbReference type="SAM" id="MobiDB-lite"/>
    </source>
</evidence>
<dbReference type="Proteomes" id="UP000775213">
    <property type="component" value="Unassembled WGS sequence"/>
</dbReference>